<dbReference type="PANTHER" id="PTHR43283:SF3">
    <property type="entry name" value="BETA-LACTAMASE FAMILY PROTEIN (AFU_ORTHOLOGUE AFUA_5G07500)"/>
    <property type="match status" value="1"/>
</dbReference>
<evidence type="ECO:0000259" key="1">
    <source>
        <dbReference type="Pfam" id="PF00144"/>
    </source>
</evidence>
<reference evidence="2 3" key="1">
    <citation type="submission" date="2023-07" db="EMBL/GenBank/DDBJ databases">
        <title>Genomic Encyclopedia of Type Strains, Phase IV (KMG-IV): sequencing the most valuable type-strain genomes for metagenomic binning, comparative biology and taxonomic classification.</title>
        <authorList>
            <person name="Goeker M."/>
        </authorList>
    </citation>
    <scope>NUCLEOTIDE SEQUENCE [LARGE SCALE GENOMIC DNA]</scope>
    <source>
        <strain evidence="2 3">DSM 9768</strain>
    </source>
</reference>
<evidence type="ECO:0000313" key="2">
    <source>
        <dbReference type="EMBL" id="MDQ0253246.1"/>
    </source>
</evidence>
<dbReference type="Gene3D" id="3.40.710.10">
    <property type="entry name" value="DD-peptidase/beta-lactamase superfamily"/>
    <property type="match status" value="1"/>
</dbReference>
<dbReference type="SUPFAM" id="SSF56601">
    <property type="entry name" value="beta-lactamase/transpeptidase-like"/>
    <property type="match status" value="1"/>
</dbReference>
<protein>
    <submittedName>
        <fullName evidence="2">CubicO group peptidase (Beta-lactamase class C family)</fullName>
    </submittedName>
</protein>
<sequence>MIDFALKFLTIRGGKQLEGLHKLRPLLRSFVEKGPAGCSLSVTYHGEKVFEDYVGFADLETGKEIDADTIYRIYSMTKVVTCAAALKLYERGLFLLNDPLEEYLPEFKNSTVFHKNANGEIYTSPAIRPILVKDLFTMTSGLTYPGNGDETEREVQKAMDSLRKKEEQGEKFTVRDLSKKLASIPLVFDPGSQWRYSLSHDVLGAFIEVVSGKVFSGFLKEEIFEPLGMQDTFFQIPEEKKHRLCTLYDRDEKGNLKKNTVMDSRFQPSFESGGAGLLSTLGDYSRFAQMLANGGQLDGVQILGRKTVELMSTNHLQSEQLSYYKWPYLAGYGYGLGVRTMMNPALGGSNSSIGEFGWSGLAGTWTLMDPKEKLSAVYMQQMMPNFEAYHQPRLRNVIYGALNS</sequence>
<name>A0ABT9ZPT5_9BACI</name>
<comment type="caution">
    <text evidence="2">The sequence shown here is derived from an EMBL/GenBank/DDBJ whole genome shotgun (WGS) entry which is preliminary data.</text>
</comment>
<dbReference type="PANTHER" id="PTHR43283">
    <property type="entry name" value="BETA-LACTAMASE-RELATED"/>
    <property type="match status" value="1"/>
</dbReference>
<gene>
    <name evidence="2" type="ORF">J2S74_000618</name>
</gene>
<dbReference type="Proteomes" id="UP001230005">
    <property type="component" value="Unassembled WGS sequence"/>
</dbReference>
<dbReference type="Pfam" id="PF00144">
    <property type="entry name" value="Beta-lactamase"/>
    <property type="match status" value="1"/>
</dbReference>
<accession>A0ABT9ZPT5</accession>
<evidence type="ECO:0000313" key="3">
    <source>
        <dbReference type="Proteomes" id="UP001230005"/>
    </source>
</evidence>
<dbReference type="EMBL" id="JAUSUG010000002">
    <property type="protein sequence ID" value="MDQ0253246.1"/>
    <property type="molecule type" value="Genomic_DNA"/>
</dbReference>
<feature type="domain" description="Beta-lactamase-related" evidence="1">
    <location>
        <begin position="30"/>
        <end position="387"/>
    </location>
</feature>
<keyword evidence="3" id="KW-1185">Reference proteome</keyword>
<proteinExistence type="predicted"/>
<organism evidence="2 3">
    <name type="scientific">Evansella vedderi</name>
    <dbReference type="NCBI Taxonomy" id="38282"/>
    <lineage>
        <taxon>Bacteria</taxon>
        <taxon>Bacillati</taxon>
        <taxon>Bacillota</taxon>
        <taxon>Bacilli</taxon>
        <taxon>Bacillales</taxon>
        <taxon>Bacillaceae</taxon>
        <taxon>Evansella</taxon>
    </lineage>
</organism>
<dbReference type="InterPro" id="IPR050789">
    <property type="entry name" value="Diverse_Enzym_Activities"/>
</dbReference>
<dbReference type="InterPro" id="IPR012338">
    <property type="entry name" value="Beta-lactam/transpept-like"/>
</dbReference>
<dbReference type="InterPro" id="IPR001466">
    <property type="entry name" value="Beta-lactam-related"/>
</dbReference>